<dbReference type="Proteomes" id="UP000658258">
    <property type="component" value="Unassembled WGS sequence"/>
</dbReference>
<dbReference type="InterPro" id="IPR006531">
    <property type="entry name" value="Gp5/Vgr_OB"/>
</dbReference>
<dbReference type="NCBIfam" id="TIGR01646">
    <property type="entry name" value="vgr_GE"/>
    <property type="match status" value="1"/>
</dbReference>
<dbReference type="EMBL" id="BNAG01000002">
    <property type="protein sequence ID" value="GHE63698.1"/>
    <property type="molecule type" value="Genomic_DNA"/>
</dbReference>
<dbReference type="SUPFAM" id="SSF69349">
    <property type="entry name" value="Phage fibre proteins"/>
    <property type="match status" value="1"/>
</dbReference>
<feature type="domain" description="Gp5/Type VI secretion system Vgr protein OB-fold" evidence="1">
    <location>
        <begin position="376"/>
        <end position="450"/>
    </location>
</feature>
<dbReference type="Gene3D" id="2.40.50.230">
    <property type="entry name" value="Gp5 N-terminal domain"/>
    <property type="match status" value="1"/>
</dbReference>
<accession>A0ABQ3I4N4</accession>
<evidence type="ECO:0000259" key="1">
    <source>
        <dbReference type="Pfam" id="PF04717"/>
    </source>
</evidence>
<dbReference type="SUPFAM" id="SSF69255">
    <property type="entry name" value="gp5 N-terminal domain-like"/>
    <property type="match status" value="1"/>
</dbReference>
<keyword evidence="3" id="KW-1185">Reference proteome</keyword>
<evidence type="ECO:0000313" key="3">
    <source>
        <dbReference type="Proteomes" id="UP000658258"/>
    </source>
</evidence>
<proteinExistence type="predicted"/>
<dbReference type="RefSeq" id="WP_189629978.1">
    <property type="nucleotide sequence ID" value="NZ_BNAG01000002.1"/>
</dbReference>
<evidence type="ECO:0000313" key="2">
    <source>
        <dbReference type="EMBL" id="GHE63698.1"/>
    </source>
</evidence>
<protein>
    <submittedName>
        <fullName evidence="2">Type IV secretion protein Rhs</fullName>
    </submittedName>
</protein>
<dbReference type="InterPro" id="IPR037026">
    <property type="entry name" value="Vgr_OB-fold_dom_sf"/>
</dbReference>
<dbReference type="Pfam" id="PF04717">
    <property type="entry name" value="Phage_base_V"/>
    <property type="match status" value="1"/>
</dbReference>
<sequence>MPSAPVSSETYLITYQVLANGSPIDSTYNVTSINIQKEVNKIATCEIVVLDGSASQEDFPISDSDTFVPGTSIEVKMGYESHNETVFKGIVLRQGLRVMGGQGPVLEVVCKDEAVKMTVGRKNAYYKDTTDSDAISKVIGNYGGLTADVSSTSGQLPEIVQYYATDWDFILSRAEFNGMIVTTESGKVSVKDPDSETTEVLEVVYGQDILDFDASVDALNQYKSVKANAWDMKNQQIISGQSSLSDYSQGNISNSKLAEVIGLSDFELQSTAPLDSGSLNTWAKAQTTKSKYAKIRGSVSFQGNAKALPGTLISIGGMGGRFNGKAFISGVEHKLSAGNWITEVQMGISPDWFTSQVRMQAPLASGQLPGIQGLQNGTVKQINEDPDGEFRVLVDVPIIAPGGDGVWARYANFYATNEAGSFFYPEVGDEVVLGFLNDDPRYPIVLGSLYNSNSKNAPYTPDETNSTKAIVTKNKLKLIFDDENKVVTIITPGENQMVWSDQDQSITIKDQNENSIEMSSSGITIKSASSMTLQAAESITMKAGESVTVQGGESVSIQGASISAQADMEASIEGGTSTSISGGTEVSISGAMVMIN</sequence>
<name>A0ABQ3I4N4_9BACT</name>
<reference evidence="3" key="1">
    <citation type="journal article" date="2019" name="Int. J. Syst. Evol. Microbiol.">
        <title>The Global Catalogue of Microorganisms (GCM) 10K type strain sequencing project: providing services to taxonomists for standard genome sequencing and annotation.</title>
        <authorList>
            <consortium name="The Broad Institute Genomics Platform"/>
            <consortium name="The Broad Institute Genome Sequencing Center for Infectious Disease"/>
            <person name="Wu L."/>
            <person name="Ma J."/>
        </authorList>
    </citation>
    <scope>NUCLEOTIDE SEQUENCE [LARGE SCALE GENOMIC DNA]</scope>
    <source>
        <strain evidence="3">CGMCC 1.15111</strain>
    </source>
</reference>
<organism evidence="2 3">
    <name type="scientific">Roseivirga thermotolerans</name>
    <dbReference type="NCBI Taxonomy" id="1758176"/>
    <lineage>
        <taxon>Bacteria</taxon>
        <taxon>Pseudomonadati</taxon>
        <taxon>Bacteroidota</taxon>
        <taxon>Cytophagia</taxon>
        <taxon>Cytophagales</taxon>
        <taxon>Roseivirgaceae</taxon>
        <taxon>Roseivirga</taxon>
    </lineage>
</organism>
<dbReference type="SUPFAM" id="SSF69279">
    <property type="entry name" value="Phage tail proteins"/>
    <property type="match status" value="1"/>
</dbReference>
<comment type="caution">
    <text evidence="2">The sequence shown here is derived from an EMBL/GenBank/DDBJ whole genome shotgun (WGS) entry which is preliminary data.</text>
</comment>
<dbReference type="InterPro" id="IPR006533">
    <property type="entry name" value="T6SS_Vgr_RhsGE"/>
</dbReference>
<gene>
    <name evidence="2" type="ORF">GCM10011340_18850</name>
</gene>